<organism evidence="1 2">
    <name type="scientific">Xylella fastidiosa (strain 9a5c)</name>
    <dbReference type="NCBI Taxonomy" id="160492"/>
    <lineage>
        <taxon>Bacteria</taxon>
        <taxon>Pseudomonadati</taxon>
        <taxon>Pseudomonadota</taxon>
        <taxon>Gammaproteobacteria</taxon>
        <taxon>Lysobacterales</taxon>
        <taxon>Lysobacteraceae</taxon>
        <taxon>Xylella</taxon>
    </lineage>
</organism>
<reference evidence="1 2" key="1">
    <citation type="journal article" date="2000" name="Nature">
        <title>The genome sequence of the plant pathogen Xylella fastidiosa.</title>
        <authorList>
            <person name="Simpson A.J."/>
            <person name="Reinach F.C."/>
            <person name="Arruda P."/>
            <person name="Abreu F.A."/>
            <person name="Acencio M."/>
            <person name="Alvarenga R."/>
            <person name="Alves L.M."/>
            <person name="Araya J.E."/>
            <person name="Baia G.S."/>
            <person name="Baptista C.S."/>
            <person name="Barros M.H."/>
            <person name="Bonaccorsi E.D."/>
            <person name="Bordin S."/>
            <person name="Bove J.M."/>
            <person name="Briones M.R."/>
            <person name="Bueno M.R."/>
            <person name="Camargo A.A."/>
            <person name="Camargo L.E."/>
            <person name="Carraro D.M."/>
            <person name="Carrer H."/>
            <person name="Colauto N.B."/>
            <person name="Colombo C."/>
            <person name="Costa F.F."/>
            <person name="Costa M.C."/>
            <person name="Costa-Neto C.M."/>
            <person name="Coutinho L.L."/>
            <person name="Cristofani M."/>
            <person name="Dias-Neto E."/>
            <person name="Docena C."/>
            <person name="El-Dorry H."/>
            <person name="Facincani A.P."/>
            <person name="Ferreira A.J."/>
            <person name="Ferreira V.C."/>
            <person name="Ferro J.A."/>
            <person name="Fraga J.S."/>
            <person name="Franca S.C."/>
            <person name="Franco M.C."/>
            <person name="Frohme M."/>
            <person name="Furlan L.R."/>
            <person name="Garnier M."/>
            <person name="Goldman G.H."/>
            <person name="Goldman M.H."/>
            <person name="Gomes S.L."/>
            <person name="Gruber A."/>
            <person name="Ho P.L."/>
            <person name="Hoheisel J.D."/>
            <person name="Junqueira M.L."/>
            <person name="Kemper E.L."/>
            <person name="Kitajima J.P."/>
            <person name="Krieger J.E."/>
            <person name="Kuramae E.E."/>
            <person name="Laigret F."/>
            <person name="Lambais M.R."/>
            <person name="Leite L.C."/>
            <person name="Lemos E.G."/>
            <person name="Lemos M.V."/>
            <person name="Lopes S.A."/>
            <person name="Lopes C.R."/>
            <person name="Machado J.A."/>
            <person name="Machado M.A."/>
            <person name="Madeira A.M."/>
            <person name="Madeira H.M."/>
            <person name="Marino C.L."/>
            <person name="Marques M.V."/>
            <person name="Martins E.A."/>
            <person name="Martins E.M."/>
            <person name="Matsukuma A.Y."/>
            <person name="Menck C.F."/>
            <person name="Miracca E.C."/>
            <person name="Miyaki C.Y."/>
            <person name="Monteriro-Vitorello C.B."/>
            <person name="Moon D.H."/>
            <person name="Nagai M.A."/>
            <person name="Nascimento A.L."/>
            <person name="Netto L.E."/>
            <person name="Nhani A.Jr."/>
            <person name="Nobrega F.G."/>
            <person name="Nunes L.R."/>
            <person name="Oliveira M.A."/>
            <person name="de Oliveira M.C."/>
            <person name="de Oliveira R.C."/>
            <person name="Palmieri D.A."/>
            <person name="Paris A."/>
            <person name="Peixoto B.R."/>
            <person name="Pereira G.A."/>
            <person name="Pereira H.A.Jr."/>
            <person name="Pesquero J.B."/>
            <person name="Quaggio R.B."/>
            <person name="Roberto P.G."/>
            <person name="Rodrigues V."/>
            <person name="de M Rosa A.J."/>
            <person name="de Rosa V.E.Jr."/>
            <person name="de Sa R.G."/>
            <person name="Santelli R.V."/>
            <person name="Sawasaki H.E."/>
            <person name="da Silva A.C."/>
            <person name="da Silva A.M."/>
            <person name="da Silva F.R."/>
            <person name="da Silva W.A.Jr."/>
            <person name="da Silveira J.F."/>
            <person name="Silvestri M.L."/>
            <person name="Siqueira W.J."/>
            <person name="de Souza A.A."/>
            <person name="de Souza A.P."/>
            <person name="Terenzi M.F."/>
            <person name="Truffi D."/>
            <person name="Tsai S.M."/>
            <person name="Tsuhako M.H."/>
            <person name="Vallada H."/>
            <person name="Van Sluys M.A."/>
            <person name="Verjovski-Almeida S."/>
            <person name="Vettore A.L."/>
            <person name="Zago M.A."/>
            <person name="Zatz M."/>
            <person name="Meidanis J."/>
            <person name="Setubal J.C."/>
        </authorList>
    </citation>
    <scope>NUCLEOTIDE SEQUENCE [LARGE SCALE GENOMIC DNA]</scope>
    <source>
        <strain evidence="1 2">9a5c</strain>
    </source>
</reference>
<accession>Q9PF70</accession>
<dbReference type="Proteomes" id="UP000000812">
    <property type="component" value="Chromosome"/>
</dbReference>
<gene>
    <name evidence="1" type="ordered locus">XF_0808</name>
</gene>
<dbReference type="KEGG" id="xfa:XF_0808"/>
<dbReference type="EMBL" id="AE003849">
    <property type="protein sequence ID" value="AAF83618.1"/>
    <property type="molecule type" value="Genomic_DNA"/>
</dbReference>
<dbReference type="PIR" id="H82760">
    <property type="entry name" value="H82760"/>
</dbReference>
<sequence>MKACTEQRVICPSVVDVAHQVAAIIVMRPFEQPISFNFNFPFNQ</sequence>
<name>Q9PF70_XYLFA</name>
<evidence type="ECO:0000313" key="1">
    <source>
        <dbReference type="EMBL" id="AAF83618.1"/>
    </source>
</evidence>
<evidence type="ECO:0000313" key="2">
    <source>
        <dbReference type="Proteomes" id="UP000000812"/>
    </source>
</evidence>
<dbReference type="AlphaFoldDB" id="Q9PF70"/>
<protein>
    <submittedName>
        <fullName evidence="1">Uncharacterized protein</fullName>
    </submittedName>
</protein>
<proteinExistence type="predicted"/>
<dbReference type="HOGENOM" id="CLU_3224110_0_0_6"/>